<dbReference type="Proteomes" id="UP001634747">
    <property type="component" value="Unassembled WGS sequence"/>
</dbReference>
<accession>A0ABW9KIG1</accession>
<sequence>MRKNQTYIKKLRTQAFGLGACATMLLAALGTCQAQAGSQSKATVSDLAITFAADRTNPVNGANTWLLGGSAELGAVAWKGLGPVVKVTGLTSDALASQRTPLNLVVTVFGPRYRFQPRHASGKLSVFGEGMLGIANGFRGLFPSPSGSTTSSNSMALEVGGGVDWQLARHVAVRPVEASWLRTQFNNSTTNVQNHLILEGGLALRF</sequence>
<protein>
    <recommendedName>
        <fullName evidence="4">Outer membrane protein beta-barrel domain-containing protein</fullName>
    </recommendedName>
</protein>
<keyword evidence="1" id="KW-0732">Signal</keyword>
<dbReference type="EMBL" id="JBJYXY010000001">
    <property type="protein sequence ID" value="MFN2974756.1"/>
    <property type="molecule type" value="Genomic_DNA"/>
</dbReference>
<name>A0ABW9KIG1_9BACT</name>
<proteinExistence type="predicted"/>
<evidence type="ECO:0008006" key="4">
    <source>
        <dbReference type="Google" id="ProtNLM"/>
    </source>
</evidence>
<comment type="caution">
    <text evidence="2">The sequence shown here is derived from an EMBL/GenBank/DDBJ whole genome shotgun (WGS) entry which is preliminary data.</text>
</comment>
<reference evidence="2 3" key="1">
    <citation type="submission" date="2024-12" db="EMBL/GenBank/DDBJ databases">
        <authorList>
            <person name="Lee Y."/>
        </authorList>
    </citation>
    <scope>NUCLEOTIDE SEQUENCE [LARGE SCALE GENOMIC DNA]</scope>
    <source>
        <strain evidence="2 3">03SUJ4</strain>
    </source>
</reference>
<keyword evidence="3" id="KW-1185">Reference proteome</keyword>
<gene>
    <name evidence="2" type="ORF">ACK2TP_03195</name>
</gene>
<evidence type="ECO:0000256" key="1">
    <source>
        <dbReference type="SAM" id="SignalP"/>
    </source>
</evidence>
<dbReference type="RefSeq" id="WP_263413689.1">
    <property type="nucleotide sequence ID" value="NZ_BAABBH010000001.1"/>
</dbReference>
<feature type="signal peptide" evidence="1">
    <location>
        <begin position="1"/>
        <end position="36"/>
    </location>
</feature>
<feature type="chain" id="PRO_5045460273" description="Outer membrane protein beta-barrel domain-containing protein" evidence="1">
    <location>
        <begin position="37"/>
        <end position="206"/>
    </location>
</feature>
<organism evidence="2 3">
    <name type="scientific">Terriglobus aquaticus</name>
    <dbReference type="NCBI Taxonomy" id="940139"/>
    <lineage>
        <taxon>Bacteria</taxon>
        <taxon>Pseudomonadati</taxon>
        <taxon>Acidobacteriota</taxon>
        <taxon>Terriglobia</taxon>
        <taxon>Terriglobales</taxon>
        <taxon>Acidobacteriaceae</taxon>
        <taxon>Terriglobus</taxon>
    </lineage>
</organism>
<evidence type="ECO:0000313" key="2">
    <source>
        <dbReference type="EMBL" id="MFN2974756.1"/>
    </source>
</evidence>
<evidence type="ECO:0000313" key="3">
    <source>
        <dbReference type="Proteomes" id="UP001634747"/>
    </source>
</evidence>